<reference evidence="1" key="1">
    <citation type="journal article" date="2014" name="Front. Microbiol.">
        <title>High frequency of phylogenetically diverse reductive dehalogenase-homologous genes in deep subseafloor sedimentary metagenomes.</title>
        <authorList>
            <person name="Kawai M."/>
            <person name="Futagami T."/>
            <person name="Toyoda A."/>
            <person name="Takaki Y."/>
            <person name="Nishi S."/>
            <person name="Hori S."/>
            <person name="Arai W."/>
            <person name="Tsubouchi T."/>
            <person name="Morono Y."/>
            <person name="Uchiyama I."/>
            <person name="Ito T."/>
            <person name="Fujiyama A."/>
            <person name="Inagaki F."/>
            <person name="Takami H."/>
        </authorList>
    </citation>
    <scope>NUCLEOTIDE SEQUENCE</scope>
    <source>
        <strain evidence="1">Expedition CK06-06</strain>
    </source>
</reference>
<dbReference type="EMBL" id="BARU01000040">
    <property type="protein sequence ID" value="GAH26011.1"/>
    <property type="molecule type" value="Genomic_DNA"/>
</dbReference>
<accession>X1DYD7</accession>
<proteinExistence type="predicted"/>
<organism evidence="1">
    <name type="scientific">marine sediment metagenome</name>
    <dbReference type="NCBI Taxonomy" id="412755"/>
    <lineage>
        <taxon>unclassified sequences</taxon>
        <taxon>metagenomes</taxon>
        <taxon>ecological metagenomes</taxon>
    </lineage>
</organism>
<protein>
    <submittedName>
        <fullName evidence="1">Uncharacterized protein</fullName>
    </submittedName>
</protein>
<dbReference type="AlphaFoldDB" id="X1DYD7"/>
<sequence>MREIDGWHTTRVNKEIVSEGKCKDRVLSREEVAEELGEGYDCKT</sequence>
<comment type="caution">
    <text evidence="1">The sequence shown here is derived from an EMBL/GenBank/DDBJ whole genome shotgun (WGS) entry which is preliminary data.</text>
</comment>
<name>X1DYD7_9ZZZZ</name>
<gene>
    <name evidence="1" type="ORF">S03H2_00291</name>
</gene>
<evidence type="ECO:0000313" key="1">
    <source>
        <dbReference type="EMBL" id="GAH26011.1"/>
    </source>
</evidence>